<reference evidence="2" key="1">
    <citation type="journal article" date="2021" name="Nat. Commun.">
        <title>Genetic determinants of endophytism in the Arabidopsis root mycobiome.</title>
        <authorList>
            <person name="Mesny F."/>
            <person name="Miyauchi S."/>
            <person name="Thiergart T."/>
            <person name="Pickel B."/>
            <person name="Atanasova L."/>
            <person name="Karlsson M."/>
            <person name="Huettel B."/>
            <person name="Barry K.W."/>
            <person name="Haridas S."/>
            <person name="Chen C."/>
            <person name="Bauer D."/>
            <person name="Andreopoulos W."/>
            <person name="Pangilinan J."/>
            <person name="LaButti K."/>
            <person name="Riley R."/>
            <person name="Lipzen A."/>
            <person name="Clum A."/>
            <person name="Drula E."/>
            <person name="Henrissat B."/>
            <person name="Kohler A."/>
            <person name="Grigoriev I.V."/>
            <person name="Martin F.M."/>
            <person name="Hacquard S."/>
        </authorList>
    </citation>
    <scope>NUCLEOTIDE SEQUENCE</scope>
    <source>
        <strain evidence="2">MPI-CAGE-CH-0235</strain>
    </source>
</reference>
<accession>A0A8K0WUG6</accession>
<name>A0A8K0WUG6_9HYPO</name>
<gene>
    <name evidence="2" type="ORF">B0I35DRAFT_493425</name>
</gene>
<feature type="domain" description="T6SS Phospholipase effector Tle1-like catalytic" evidence="1">
    <location>
        <begin position="12"/>
        <end position="288"/>
    </location>
</feature>
<evidence type="ECO:0000313" key="2">
    <source>
        <dbReference type="EMBL" id="KAH7325576.1"/>
    </source>
</evidence>
<dbReference type="PANTHER" id="PTHR33840:SF16">
    <property type="entry name" value="DUF2235 DOMAIN-CONTAINING PROTEIN"/>
    <property type="match status" value="1"/>
</dbReference>
<organism evidence="2 3">
    <name type="scientific">Stachybotrys elegans</name>
    <dbReference type="NCBI Taxonomy" id="80388"/>
    <lineage>
        <taxon>Eukaryota</taxon>
        <taxon>Fungi</taxon>
        <taxon>Dikarya</taxon>
        <taxon>Ascomycota</taxon>
        <taxon>Pezizomycotina</taxon>
        <taxon>Sordariomycetes</taxon>
        <taxon>Hypocreomycetidae</taxon>
        <taxon>Hypocreales</taxon>
        <taxon>Stachybotryaceae</taxon>
        <taxon>Stachybotrys</taxon>
    </lineage>
</organism>
<comment type="caution">
    <text evidence="2">The sequence shown here is derived from an EMBL/GenBank/DDBJ whole genome shotgun (WGS) entry which is preliminary data.</text>
</comment>
<keyword evidence="3" id="KW-1185">Reference proteome</keyword>
<dbReference type="OrthoDB" id="3057168at2759"/>
<evidence type="ECO:0000313" key="3">
    <source>
        <dbReference type="Proteomes" id="UP000813444"/>
    </source>
</evidence>
<proteinExistence type="predicted"/>
<dbReference type="Pfam" id="PF09994">
    <property type="entry name" value="T6SS_Tle1-like_cat"/>
    <property type="match status" value="1"/>
</dbReference>
<dbReference type="PANTHER" id="PTHR33840">
    <property type="match status" value="1"/>
</dbReference>
<sequence>MFQNRRRHANYKRLILCSDGTWLSSDDGDKSVPSNVSKLARAISKTGLDREGRLVKQIVYYQSGLGSKDLLVQKSLYGAIGLGLDEEVFQLYDFISNNYEPGDELFFFGFSRGAFTVRSAAGLVSDVGVFPAVHMQRLPEMWRAYRQNRWGVSFRNSTWYLDNKEQLGLRDVTIKVIGVWDTVGALGIPDWPLVALANKIGIGINQQYAFHNTRLSGFVEHAFQALAIDEQRLPFTPTLWHQTENGTTSLQQCWFPGVHTNIGGQAEFFRSLGDHEEIGDNTLAWMMDNLSEMLTFDLDTIRFIIAKHKRALNRIDNSVERLSNGWGCGPIVSNFFGLQGFFFWLLGKQDRTPGNYPRDSGDGTAGATNEYFHPMVRIRKLKLSCRYNPEALQGYVLVEPHGDVGWTWAKSDKAVPEYMLRRRPMSVAFMEHERLQFGSTESLSRILCPRDILEGLDSANRMVGR</sequence>
<evidence type="ECO:0000259" key="1">
    <source>
        <dbReference type="Pfam" id="PF09994"/>
    </source>
</evidence>
<dbReference type="AlphaFoldDB" id="A0A8K0WUG6"/>
<dbReference type="EMBL" id="JAGPNK010000002">
    <property type="protein sequence ID" value="KAH7325576.1"/>
    <property type="molecule type" value="Genomic_DNA"/>
</dbReference>
<dbReference type="Proteomes" id="UP000813444">
    <property type="component" value="Unassembled WGS sequence"/>
</dbReference>
<dbReference type="InterPro" id="IPR018712">
    <property type="entry name" value="Tle1-like_cat"/>
</dbReference>
<protein>
    <recommendedName>
        <fullName evidence="1">T6SS Phospholipase effector Tle1-like catalytic domain-containing protein</fullName>
    </recommendedName>
</protein>